<gene>
    <name evidence="1" type="ORF">S03H2_60465</name>
</gene>
<comment type="caution">
    <text evidence="1">The sequence shown here is derived from an EMBL/GenBank/DDBJ whole genome shotgun (WGS) entry which is preliminary data.</text>
</comment>
<sequence length="242" mass="27824">IITFNQAAVTILEEDIIEISVFGYEDSAGDLIDNGAEIFIDLMVDHLGKALADLDLDSIYETKRWNKDPISLPVDKDISFEEIFRTLEQTVRAYLGTDKNNKIGLKYFEEIPPSDSVYIRDHQIKDYSENKDHKTLYKTINVKYNENLQTQEWEEKSASDNNIERKFGINTPKDIFVYSLAPYHAEELAYQILDLVNKPDINFTIPGLIYGKKPGDIVKLSRDRFFNLAGSADEISFRLLKV</sequence>
<dbReference type="EMBL" id="BARU01038966">
    <property type="protein sequence ID" value="GAH89237.1"/>
    <property type="molecule type" value="Genomic_DNA"/>
</dbReference>
<reference evidence="1" key="1">
    <citation type="journal article" date="2014" name="Front. Microbiol.">
        <title>High frequency of phylogenetically diverse reductive dehalogenase-homologous genes in deep subseafloor sedimentary metagenomes.</title>
        <authorList>
            <person name="Kawai M."/>
            <person name="Futagami T."/>
            <person name="Toyoda A."/>
            <person name="Takaki Y."/>
            <person name="Nishi S."/>
            <person name="Hori S."/>
            <person name="Arai W."/>
            <person name="Tsubouchi T."/>
            <person name="Morono Y."/>
            <person name="Uchiyama I."/>
            <person name="Ito T."/>
            <person name="Fujiyama A."/>
            <person name="Inagaki F."/>
            <person name="Takami H."/>
        </authorList>
    </citation>
    <scope>NUCLEOTIDE SEQUENCE</scope>
    <source>
        <strain evidence="1">Expedition CK06-06</strain>
    </source>
</reference>
<organism evidence="1">
    <name type="scientific">marine sediment metagenome</name>
    <dbReference type="NCBI Taxonomy" id="412755"/>
    <lineage>
        <taxon>unclassified sequences</taxon>
        <taxon>metagenomes</taxon>
        <taxon>ecological metagenomes</taxon>
    </lineage>
</organism>
<feature type="non-terminal residue" evidence="1">
    <location>
        <position position="242"/>
    </location>
</feature>
<proteinExistence type="predicted"/>
<accession>X1J5F7</accession>
<name>X1J5F7_9ZZZZ</name>
<feature type="non-terminal residue" evidence="1">
    <location>
        <position position="1"/>
    </location>
</feature>
<protein>
    <submittedName>
        <fullName evidence="1">Uncharacterized protein</fullName>
    </submittedName>
</protein>
<dbReference type="AlphaFoldDB" id="X1J5F7"/>
<evidence type="ECO:0000313" key="1">
    <source>
        <dbReference type="EMBL" id="GAH89237.1"/>
    </source>
</evidence>